<gene>
    <name evidence="2" type="ORF">HTZ84_22540</name>
</gene>
<feature type="transmembrane region" description="Helical" evidence="1">
    <location>
        <begin position="186"/>
        <end position="202"/>
    </location>
</feature>
<evidence type="ECO:0000256" key="1">
    <source>
        <dbReference type="SAM" id="Phobius"/>
    </source>
</evidence>
<evidence type="ECO:0000313" key="3">
    <source>
        <dbReference type="Proteomes" id="UP001016761"/>
    </source>
</evidence>
<feature type="transmembrane region" description="Helical" evidence="1">
    <location>
        <begin position="418"/>
        <end position="437"/>
    </location>
</feature>
<feature type="transmembrane region" description="Helical" evidence="1">
    <location>
        <begin position="23"/>
        <end position="43"/>
    </location>
</feature>
<dbReference type="Proteomes" id="UP001016761">
    <property type="component" value="Unassembled WGS sequence"/>
</dbReference>
<keyword evidence="1" id="KW-0472">Membrane</keyword>
<dbReference type="EMBL" id="JABUQZ010000003">
    <property type="protein sequence ID" value="NUC75047.1"/>
    <property type="molecule type" value="Genomic_DNA"/>
</dbReference>
<feature type="transmembrane region" description="Helical" evidence="1">
    <location>
        <begin position="208"/>
        <end position="228"/>
    </location>
</feature>
<proteinExistence type="predicted"/>
<sequence length="721" mass="77477">MIGNVLLETTNISTGDVSHWQETISWVVLVLVLSAYIGLRLYMRYSWLDDDQRRHLREIRPAIAGTTWHRVTITDDEDRADRFRTVAKAMGAKGGLEAETGGVRAAMADVREWVQSRLPSVPPLAIRATVEGLAVLALGLLASLPLAWWERAFGVSDSGLSAGSAINAVGSLLDLGVWFLETTVPAGGTVVALALSVVVLVGQAMTTLWLPLGLVLIGGAVALAWLNHITEEDLSATLYPDRRALCKRVGQWMFGIWAASAVVGLVSARAGLVVMAVGATLAAGWGVRSVLGRIFDAANMDPLGRDGHDVEPLSADNLLSLEQSVDDATKANIDEAFAGALEYDPYDAALMLESKLDATDQEWRGEPAQPAVAAYLVARKLLGAAFVVTIPILMWLAGRAVLTGALARPFAALSAAPWWGRLAIVGAPIAVVAYLSTYAEGRAAEHLRAFRHWVAVRVIQSAGFARGIPIAAVALGFLVGWAYVSLTAALITAAVAGIGVRSAQLLYERGRVRAGRAFVRSAPYLVGGAVFAIVLSRTDATLGAAVFGVVTAGVALAARRAWRRYGLGLGEPERQRRPPTDIVVEIPDAPVFDANGEAIYIARVDGRPLATSEPKRLFRDIQRIVNHRFETGETPELLAHAYYKRLVDSGIVDEETALKSVRGDLATRVTATLEKKGGVECEALEDELQDEYPQELIDPTLEWLEQRQDIGVRDGQYVPVS</sequence>
<evidence type="ECO:0000313" key="2">
    <source>
        <dbReference type="EMBL" id="NUC75047.1"/>
    </source>
</evidence>
<comment type="caution">
    <text evidence="2">The sequence shown here is derived from an EMBL/GenBank/DDBJ whole genome shotgun (WGS) entry which is preliminary data.</text>
</comment>
<feature type="transmembrane region" description="Helical" evidence="1">
    <location>
        <begin position="518"/>
        <end position="535"/>
    </location>
</feature>
<feature type="transmembrane region" description="Helical" evidence="1">
    <location>
        <begin position="381"/>
        <end position="398"/>
    </location>
</feature>
<feature type="transmembrane region" description="Helical" evidence="1">
    <location>
        <begin position="541"/>
        <end position="558"/>
    </location>
</feature>
<feature type="transmembrane region" description="Helical" evidence="1">
    <location>
        <begin position="458"/>
        <end position="482"/>
    </location>
</feature>
<reference evidence="2 3" key="1">
    <citation type="submission" date="2020-06" db="EMBL/GenBank/DDBJ databases">
        <title>Haloterrigena sp. nov., an extremely halophilic archaeon isolated from a saline sediment.</title>
        <authorList>
            <person name="Liu B.-B."/>
        </authorList>
    </citation>
    <scope>NUCLEOTIDE SEQUENCE [LARGE SCALE GENOMIC DNA]</scope>
    <source>
        <strain evidence="2 3">SYSU A558-1</strain>
    </source>
</reference>
<feature type="transmembrane region" description="Helical" evidence="1">
    <location>
        <begin position="488"/>
        <end position="506"/>
    </location>
</feature>
<keyword evidence="1" id="KW-1133">Transmembrane helix</keyword>
<feature type="transmembrane region" description="Helical" evidence="1">
    <location>
        <begin position="272"/>
        <end position="291"/>
    </location>
</feature>
<feature type="transmembrane region" description="Helical" evidence="1">
    <location>
        <begin position="124"/>
        <end position="148"/>
    </location>
</feature>
<accession>A0ABX2LN06</accession>
<keyword evidence="3" id="KW-1185">Reference proteome</keyword>
<organism evidence="2 3">
    <name type="scientific">Haloterrigena gelatinilytica</name>
    <dbReference type="NCBI Taxonomy" id="2741724"/>
    <lineage>
        <taxon>Archaea</taxon>
        <taxon>Methanobacteriati</taxon>
        <taxon>Methanobacteriota</taxon>
        <taxon>Stenosarchaea group</taxon>
        <taxon>Halobacteria</taxon>
        <taxon>Halobacteriales</taxon>
        <taxon>Natrialbaceae</taxon>
        <taxon>Haloterrigena</taxon>
    </lineage>
</organism>
<dbReference type="RefSeq" id="WP_174682885.1">
    <property type="nucleotide sequence ID" value="NZ_JABUQZ010000003.1"/>
</dbReference>
<name>A0ABX2LN06_9EURY</name>
<keyword evidence="1" id="KW-0812">Transmembrane</keyword>
<protein>
    <submittedName>
        <fullName evidence="2">Uncharacterized protein</fullName>
    </submittedName>
</protein>